<evidence type="ECO:0000313" key="6">
    <source>
        <dbReference type="EMBL" id="VAW74018.1"/>
    </source>
</evidence>
<dbReference type="InterPro" id="IPR004843">
    <property type="entry name" value="Calcineurin-like_PHP"/>
</dbReference>
<dbReference type="CDD" id="cd07402">
    <property type="entry name" value="MPP_GpdQ"/>
    <property type="match status" value="1"/>
</dbReference>
<keyword evidence="2 6" id="KW-0378">Hydrolase</keyword>
<proteinExistence type="inferred from homology"/>
<evidence type="ECO:0000256" key="3">
    <source>
        <dbReference type="ARBA" id="ARBA00023004"/>
    </source>
</evidence>
<name>A0A3B0Y052_9ZZZZ</name>
<dbReference type="Pfam" id="PF00149">
    <property type="entry name" value="Metallophos"/>
    <property type="match status" value="1"/>
</dbReference>
<organism evidence="6">
    <name type="scientific">hydrothermal vent metagenome</name>
    <dbReference type="NCBI Taxonomy" id="652676"/>
    <lineage>
        <taxon>unclassified sequences</taxon>
        <taxon>metagenomes</taxon>
        <taxon>ecological metagenomes</taxon>
    </lineage>
</organism>
<evidence type="ECO:0000256" key="1">
    <source>
        <dbReference type="ARBA" id="ARBA00022723"/>
    </source>
</evidence>
<keyword evidence="1" id="KW-0479">Metal-binding</keyword>
<evidence type="ECO:0000256" key="2">
    <source>
        <dbReference type="ARBA" id="ARBA00022801"/>
    </source>
</evidence>
<dbReference type="EC" id="3.1.4.17" evidence="6"/>
<evidence type="ECO:0000256" key="4">
    <source>
        <dbReference type="ARBA" id="ARBA00025742"/>
    </source>
</evidence>
<sequence>MTTDPVLRIAQITDTHLYADPDAQLLGLNTRHCLQQVVNLARGRNPDLIVASGDLSHDGSEQAYTLMQACFDPMRIPVHCLPGNHDEAAMLKTRMSGNGYHCHTGFQSNGWQLIFLDSTITGSEGGHLSDDELQGLENRLKQASDSPTLVWLHHQPINIGSCWLDTMAVDNPDDFFAIIDRHPQVRGIIWGHVHQVFEQRRNNVQLLSTPSSCIQFLPGSKDFAVEHIPPGYRWLELYADGHFNTGVERLPNIPGNIDQSTRGY</sequence>
<dbReference type="InterPro" id="IPR050884">
    <property type="entry name" value="CNP_phosphodiesterase-III"/>
</dbReference>
<protein>
    <submittedName>
        <fullName evidence="6">3',5'-cyclic-nucleotide phosphodiesterase</fullName>
        <ecNumber evidence="6">3.1.4.17</ecNumber>
    </submittedName>
</protein>
<keyword evidence="3" id="KW-0408">Iron</keyword>
<dbReference type="EMBL" id="UOFK01000050">
    <property type="protein sequence ID" value="VAW74018.1"/>
    <property type="molecule type" value="Genomic_DNA"/>
</dbReference>
<dbReference type="PANTHER" id="PTHR42988:SF2">
    <property type="entry name" value="CYCLIC NUCLEOTIDE PHOSPHODIESTERASE CBUA0032-RELATED"/>
    <property type="match status" value="1"/>
</dbReference>
<dbReference type="GO" id="GO:0046872">
    <property type="term" value="F:metal ion binding"/>
    <property type="evidence" value="ECO:0007669"/>
    <property type="project" value="UniProtKB-KW"/>
</dbReference>
<reference evidence="6" key="1">
    <citation type="submission" date="2018-06" db="EMBL/GenBank/DDBJ databases">
        <authorList>
            <person name="Zhirakovskaya E."/>
        </authorList>
    </citation>
    <scope>NUCLEOTIDE SEQUENCE</scope>
</reference>
<gene>
    <name evidence="6" type="ORF">MNBD_GAMMA13-1062</name>
</gene>
<dbReference type="NCBIfam" id="NF008359">
    <property type="entry name" value="PRK11148.1"/>
    <property type="match status" value="1"/>
</dbReference>
<comment type="similarity">
    <text evidence="4">Belongs to the cyclic nucleotide phosphodiesterase class-III family.</text>
</comment>
<dbReference type="InterPro" id="IPR029052">
    <property type="entry name" value="Metallo-depent_PP-like"/>
</dbReference>
<dbReference type="SUPFAM" id="SSF56300">
    <property type="entry name" value="Metallo-dependent phosphatases"/>
    <property type="match status" value="1"/>
</dbReference>
<dbReference type="InterPro" id="IPR026575">
    <property type="entry name" value="GpdQ/CpdA-like"/>
</dbReference>
<dbReference type="PANTHER" id="PTHR42988">
    <property type="entry name" value="PHOSPHOHYDROLASE"/>
    <property type="match status" value="1"/>
</dbReference>
<feature type="domain" description="Calcineurin-like phosphoesterase" evidence="5">
    <location>
        <begin position="7"/>
        <end position="195"/>
    </location>
</feature>
<dbReference type="AlphaFoldDB" id="A0A3B0Y052"/>
<accession>A0A3B0Y052</accession>
<dbReference type="Gene3D" id="3.60.21.10">
    <property type="match status" value="1"/>
</dbReference>
<dbReference type="GO" id="GO:0004114">
    <property type="term" value="F:3',5'-cyclic-nucleotide phosphodiesterase activity"/>
    <property type="evidence" value="ECO:0007669"/>
    <property type="project" value="UniProtKB-EC"/>
</dbReference>
<evidence type="ECO:0000259" key="5">
    <source>
        <dbReference type="Pfam" id="PF00149"/>
    </source>
</evidence>